<evidence type="ECO:0000256" key="8">
    <source>
        <dbReference type="SAM" id="MobiDB-lite"/>
    </source>
</evidence>
<dbReference type="InterPro" id="IPR000719">
    <property type="entry name" value="Prot_kinase_dom"/>
</dbReference>
<feature type="region of interest" description="Disordered" evidence="8">
    <location>
        <begin position="351"/>
        <end position="413"/>
    </location>
</feature>
<dbReference type="PANTHER" id="PTHR43289:SF6">
    <property type="entry name" value="SERINE_THREONINE-PROTEIN KINASE NEKL-3"/>
    <property type="match status" value="1"/>
</dbReference>
<dbReference type="GO" id="GO:0004674">
    <property type="term" value="F:protein serine/threonine kinase activity"/>
    <property type="evidence" value="ECO:0007669"/>
    <property type="project" value="UniProtKB-KW"/>
</dbReference>
<feature type="binding site" evidence="7">
    <location>
        <position position="43"/>
    </location>
    <ligand>
        <name>ATP</name>
        <dbReference type="ChEBI" id="CHEBI:30616"/>
    </ligand>
</feature>
<proteinExistence type="predicted"/>
<evidence type="ECO:0000256" key="9">
    <source>
        <dbReference type="SAM" id="Phobius"/>
    </source>
</evidence>
<dbReference type="STRING" id="35755.UL82_00150"/>
<dbReference type="GO" id="GO:0005524">
    <property type="term" value="F:ATP binding"/>
    <property type="evidence" value="ECO:0007669"/>
    <property type="project" value="UniProtKB-UniRule"/>
</dbReference>
<name>A0A0F6TCQ4_9CORY</name>
<dbReference type="InterPro" id="IPR017441">
    <property type="entry name" value="Protein_kinase_ATP_BS"/>
</dbReference>
<dbReference type="Gene3D" id="1.10.510.10">
    <property type="entry name" value="Transferase(Phosphotransferase) domain 1"/>
    <property type="match status" value="1"/>
</dbReference>
<dbReference type="FunFam" id="1.10.510.10:FF:000021">
    <property type="entry name" value="Serine/threonine protein kinase"/>
    <property type="match status" value="1"/>
</dbReference>
<keyword evidence="3 11" id="KW-0808">Transferase</keyword>
<evidence type="ECO:0000256" key="4">
    <source>
        <dbReference type="ARBA" id="ARBA00022741"/>
    </source>
</evidence>
<keyword evidence="6 7" id="KW-0067">ATP-binding</keyword>
<dbReference type="InterPro" id="IPR011009">
    <property type="entry name" value="Kinase-like_dom_sf"/>
</dbReference>
<organism evidence="11 13">
    <name type="scientific">Corynebacterium kutscheri</name>
    <dbReference type="NCBI Taxonomy" id="35755"/>
    <lineage>
        <taxon>Bacteria</taxon>
        <taxon>Bacillati</taxon>
        <taxon>Actinomycetota</taxon>
        <taxon>Actinomycetes</taxon>
        <taxon>Mycobacteriales</taxon>
        <taxon>Corynebacteriaceae</taxon>
        <taxon>Corynebacterium</taxon>
    </lineage>
</organism>
<dbReference type="AlphaFoldDB" id="A0A0F6TCQ4"/>
<evidence type="ECO:0000256" key="7">
    <source>
        <dbReference type="PROSITE-ProRule" id="PRU10141"/>
    </source>
</evidence>
<dbReference type="Proteomes" id="UP000271380">
    <property type="component" value="Chromosome"/>
</dbReference>
<dbReference type="HOGENOM" id="CLU_000288_63_44_11"/>
<dbReference type="CDD" id="cd14014">
    <property type="entry name" value="STKc_PknB_like"/>
    <property type="match status" value="1"/>
</dbReference>
<evidence type="ECO:0000256" key="2">
    <source>
        <dbReference type="ARBA" id="ARBA00022527"/>
    </source>
</evidence>
<gene>
    <name evidence="12" type="primary">pknA_1</name>
    <name evidence="12" type="ORF">NCTC949_00662</name>
    <name evidence="11" type="ORF">UL82_00150</name>
</gene>
<evidence type="ECO:0000256" key="6">
    <source>
        <dbReference type="ARBA" id="ARBA00022840"/>
    </source>
</evidence>
<reference evidence="11 13" key="1">
    <citation type="journal article" date="2015" name="Genome Announc.">
        <title>Complete Genome Sequence of Corynebacterium kutscheri DSM 20755, a Corynebacterial Type Strain with Remarkably Low G+C Content of Chromosomal DNA.</title>
        <authorList>
            <person name="Ruckert C."/>
            <person name="Albersmeier A."/>
            <person name="Winkler A."/>
            <person name="Tauch A."/>
        </authorList>
    </citation>
    <scope>NUCLEOTIDE SEQUENCE [LARGE SCALE GENOMIC DNA]</scope>
    <source>
        <strain evidence="11 13">DSM 20755</strain>
    </source>
</reference>
<keyword evidence="13" id="KW-1185">Reference proteome</keyword>
<dbReference type="OrthoDB" id="9762169at2"/>
<evidence type="ECO:0000313" key="11">
    <source>
        <dbReference type="EMBL" id="AKE40274.1"/>
    </source>
</evidence>
<dbReference type="SUPFAM" id="SSF56112">
    <property type="entry name" value="Protein kinase-like (PK-like)"/>
    <property type="match status" value="1"/>
</dbReference>
<keyword evidence="4 7" id="KW-0547">Nucleotide-binding</keyword>
<sequence length="443" mass="47547">MNQEHIQQLLGPDYTLQWVIGNGGMSTVWLADDNRAGREVAIKVLRPEFSDNQEFLSRFRNEALASEKIISDNVVRTYDYLESTDDRGRTMCFIVMEYVRGESLADMLERKQTLPEELALDLLEQAAHGLSIIHRMGMVHRDIKPGNLLVTQNGQVKITDFGIAKAAAATPLTRTGMVVGTAQYVSPEQAQGHDVTAASDIYSLGVVGYEILAGHRPFTGDSSVSVAIAHINQAPPPLPTSISAPARELIGITLRKDPSHRYANGNEFALAISATRLGKRPPQPTAVPVTAIAPQPSPTASTHALGQVAQPPEKQSRSFGVGIGVAILIALLLGAGMWVYVKLSEESKVTTPSVSITPPTPETVTVTAQRPTPTTTVQPETPTIFPETTSEQETPTTSFSPAPPETSVEDHPSTAATVELTEDPLATAIDNLISQINSPGAQQ</sequence>
<dbReference type="Pfam" id="PF00069">
    <property type="entry name" value="Pkinase"/>
    <property type="match status" value="1"/>
</dbReference>
<dbReference type="KEGG" id="cku:UL82_00150"/>
<reference evidence="12 14" key="2">
    <citation type="submission" date="2018-12" db="EMBL/GenBank/DDBJ databases">
        <authorList>
            <consortium name="Pathogen Informatics"/>
        </authorList>
    </citation>
    <scope>NUCLEOTIDE SEQUENCE [LARGE SCALE GENOMIC DNA]</scope>
    <source>
        <strain evidence="12 14">NCTC949</strain>
    </source>
</reference>
<dbReference type="EMBL" id="LR134377">
    <property type="protein sequence ID" value="VEH05538.1"/>
    <property type="molecule type" value="Genomic_DNA"/>
</dbReference>
<keyword evidence="9" id="KW-0472">Membrane</keyword>
<dbReference type="Gene3D" id="3.30.200.20">
    <property type="entry name" value="Phosphorylase Kinase, domain 1"/>
    <property type="match status" value="1"/>
</dbReference>
<dbReference type="EMBL" id="CP011312">
    <property type="protein sequence ID" value="AKE40274.1"/>
    <property type="molecule type" value="Genomic_DNA"/>
</dbReference>
<evidence type="ECO:0000259" key="10">
    <source>
        <dbReference type="PROSITE" id="PS50011"/>
    </source>
</evidence>
<evidence type="ECO:0000313" key="13">
    <source>
        <dbReference type="Proteomes" id="UP000033457"/>
    </source>
</evidence>
<dbReference type="PROSITE" id="PS00107">
    <property type="entry name" value="PROTEIN_KINASE_ATP"/>
    <property type="match status" value="1"/>
</dbReference>
<dbReference type="PROSITE" id="PS00108">
    <property type="entry name" value="PROTEIN_KINASE_ST"/>
    <property type="match status" value="1"/>
</dbReference>
<keyword evidence="2 11" id="KW-0723">Serine/threonine-protein kinase</keyword>
<dbReference type="PROSITE" id="PS50011">
    <property type="entry name" value="PROTEIN_KINASE_DOM"/>
    <property type="match status" value="1"/>
</dbReference>
<dbReference type="PANTHER" id="PTHR43289">
    <property type="entry name" value="MITOGEN-ACTIVATED PROTEIN KINASE KINASE KINASE 20-RELATED"/>
    <property type="match status" value="1"/>
</dbReference>
<keyword evidence="5 11" id="KW-0418">Kinase</keyword>
<feature type="domain" description="Protein kinase" evidence="10">
    <location>
        <begin position="14"/>
        <end position="277"/>
    </location>
</feature>
<evidence type="ECO:0000256" key="3">
    <source>
        <dbReference type="ARBA" id="ARBA00022679"/>
    </source>
</evidence>
<keyword evidence="9" id="KW-0812">Transmembrane</keyword>
<dbReference type="SMART" id="SM00220">
    <property type="entry name" value="S_TKc"/>
    <property type="match status" value="1"/>
</dbReference>
<evidence type="ECO:0000313" key="14">
    <source>
        <dbReference type="Proteomes" id="UP000271380"/>
    </source>
</evidence>
<dbReference type="InterPro" id="IPR008271">
    <property type="entry name" value="Ser/Thr_kinase_AS"/>
</dbReference>
<feature type="compositionally biased region" description="Low complexity" evidence="8">
    <location>
        <begin position="351"/>
        <end position="400"/>
    </location>
</feature>
<evidence type="ECO:0000313" key="12">
    <source>
        <dbReference type="EMBL" id="VEH05538.1"/>
    </source>
</evidence>
<dbReference type="Proteomes" id="UP000033457">
    <property type="component" value="Chromosome"/>
</dbReference>
<protein>
    <recommendedName>
        <fullName evidence="1">non-specific serine/threonine protein kinase</fullName>
        <ecNumber evidence="1">2.7.11.1</ecNumber>
    </recommendedName>
</protein>
<evidence type="ECO:0000256" key="5">
    <source>
        <dbReference type="ARBA" id="ARBA00022777"/>
    </source>
</evidence>
<accession>A0A0F6TCQ4</accession>
<keyword evidence="9" id="KW-1133">Transmembrane helix</keyword>
<dbReference type="EC" id="2.7.11.1" evidence="1"/>
<dbReference type="RefSeq" id="WP_052735825.1">
    <property type="nucleotide sequence ID" value="NZ_CP011312.1"/>
</dbReference>
<feature type="transmembrane region" description="Helical" evidence="9">
    <location>
        <begin position="319"/>
        <end position="341"/>
    </location>
</feature>
<feature type="region of interest" description="Disordered" evidence="8">
    <location>
        <begin position="294"/>
        <end position="316"/>
    </location>
</feature>
<evidence type="ECO:0000256" key="1">
    <source>
        <dbReference type="ARBA" id="ARBA00012513"/>
    </source>
</evidence>